<feature type="compositionally biased region" description="Basic and acidic residues" evidence="1">
    <location>
        <begin position="42"/>
        <end position="54"/>
    </location>
</feature>
<feature type="region of interest" description="Disordered" evidence="1">
    <location>
        <begin position="42"/>
        <end position="146"/>
    </location>
</feature>
<dbReference type="EMBL" id="JABSTU010000011">
    <property type="protein sequence ID" value="KAH8008598.1"/>
    <property type="molecule type" value="Genomic_DNA"/>
</dbReference>
<protein>
    <submittedName>
        <fullName evidence="2">Uncharacterized protein</fullName>
    </submittedName>
</protein>
<evidence type="ECO:0000313" key="2">
    <source>
        <dbReference type="EMBL" id="KAH8008598.1"/>
    </source>
</evidence>
<reference evidence="2" key="2">
    <citation type="submission" date="2021-09" db="EMBL/GenBank/DDBJ databases">
        <authorList>
            <person name="Jia N."/>
            <person name="Wang J."/>
            <person name="Shi W."/>
            <person name="Du L."/>
            <person name="Sun Y."/>
            <person name="Zhan W."/>
            <person name="Jiang J."/>
            <person name="Wang Q."/>
            <person name="Zhang B."/>
            <person name="Ji P."/>
            <person name="Sakyi L.B."/>
            <person name="Cui X."/>
            <person name="Yuan T."/>
            <person name="Jiang B."/>
            <person name="Yang W."/>
            <person name="Lam T.T.-Y."/>
            <person name="Chang Q."/>
            <person name="Ding S."/>
            <person name="Wang X."/>
            <person name="Zhu J."/>
            <person name="Ruan X."/>
            <person name="Zhao L."/>
            <person name="Wei J."/>
            <person name="Que T."/>
            <person name="Du C."/>
            <person name="Cheng J."/>
            <person name="Dai P."/>
            <person name="Han X."/>
            <person name="Huang E."/>
            <person name="Gao Y."/>
            <person name="Liu J."/>
            <person name="Shao H."/>
            <person name="Ye R."/>
            <person name="Li L."/>
            <person name="Wei W."/>
            <person name="Wang X."/>
            <person name="Wang C."/>
            <person name="Huo Q."/>
            <person name="Li W."/>
            <person name="Guo W."/>
            <person name="Chen H."/>
            <person name="Chen S."/>
            <person name="Zhou L."/>
            <person name="Zhou L."/>
            <person name="Ni X."/>
            <person name="Tian J."/>
            <person name="Zhou Y."/>
            <person name="Sheng Y."/>
            <person name="Liu T."/>
            <person name="Pan Y."/>
            <person name="Xia L."/>
            <person name="Li J."/>
            <person name="Zhao F."/>
            <person name="Cao W."/>
        </authorList>
    </citation>
    <scope>NUCLEOTIDE SEQUENCE</scope>
    <source>
        <strain evidence="2">Rmic-2018</strain>
        <tissue evidence="2">Larvae</tissue>
    </source>
</reference>
<dbReference type="AlphaFoldDB" id="A0A9J6D309"/>
<reference evidence="2" key="1">
    <citation type="journal article" date="2020" name="Cell">
        <title>Large-Scale Comparative Analyses of Tick Genomes Elucidate Their Genetic Diversity and Vector Capacities.</title>
        <authorList>
            <consortium name="Tick Genome and Microbiome Consortium (TIGMIC)"/>
            <person name="Jia N."/>
            <person name="Wang J."/>
            <person name="Shi W."/>
            <person name="Du L."/>
            <person name="Sun Y."/>
            <person name="Zhan W."/>
            <person name="Jiang J.F."/>
            <person name="Wang Q."/>
            <person name="Zhang B."/>
            <person name="Ji P."/>
            <person name="Bell-Sakyi L."/>
            <person name="Cui X.M."/>
            <person name="Yuan T.T."/>
            <person name="Jiang B.G."/>
            <person name="Yang W.F."/>
            <person name="Lam T.T."/>
            <person name="Chang Q.C."/>
            <person name="Ding S.J."/>
            <person name="Wang X.J."/>
            <person name="Zhu J.G."/>
            <person name="Ruan X.D."/>
            <person name="Zhao L."/>
            <person name="Wei J.T."/>
            <person name="Ye R.Z."/>
            <person name="Que T.C."/>
            <person name="Du C.H."/>
            <person name="Zhou Y.H."/>
            <person name="Cheng J.X."/>
            <person name="Dai P.F."/>
            <person name="Guo W.B."/>
            <person name="Han X.H."/>
            <person name="Huang E.J."/>
            <person name="Li L.F."/>
            <person name="Wei W."/>
            <person name="Gao Y.C."/>
            <person name="Liu J.Z."/>
            <person name="Shao H.Z."/>
            <person name="Wang X."/>
            <person name="Wang C.C."/>
            <person name="Yang T.C."/>
            <person name="Huo Q.B."/>
            <person name="Li W."/>
            <person name="Chen H.Y."/>
            <person name="Chen S.E."/>
            <person name="Zhou L.G."/>
            <person name="Ni X.B."/>
            <person name="Tian J.H."/>
            <person name="Sheng Y."/>
            <person name="Liu T."/>
            <person name="Pan Y.S."/>
            <person name="Xia L.Y."/>
            <person name="Li J."/>
            <person name="Zhao F."/>
            <person name="Cao W.C."/>
        </authorList>
    </citation>
    <scope>NUCLEOTIDE SEQUENCE</scope>
    <source>
        <strain evidence="2">Rmic-2018</strain>
    </source>
</reference>
<evidence type="ECO:0000313" key="3">
    <source>
        <dbReference type="Proteomes" id="UP000821866"/>
    </source>
</evidence>
<keyword evidence="3" id="KW-1185">Reference proteome</keyword>
<sequence length="146" mass="16534">MNPSDDHEKECKPRCKLCGGSHPTGTGNCANKFKTQFLLRKRECERKTATEKAGKTGQSKFRFSRKGASSALPKSAQRERSNSRSESGGRARRHERSANRNRQRSLSRDRAWTDVVRGGAKSEKDAKTRQRSSARARRRGNRNTTR</sequence>
<comment type="caution">
    <text evidence="2">The sequence shown here is derived from an EMBL/GenBank/DDBJ whole genome shotgun (WGS) entry which is preliminary data.</text>
</comment>
<accession>A0A9J6D309</accession>
<feature type="compositionally biased region" description="Basic residues" evidence="1">
    <location>
        <begin position="90"/>
        <end position="105"/>
    </location>
</feature>
<feature type="compositionally biased region" description="Basic residues" evidence="1">
    <location>
        <begin position="129"/>
        <end position="146"/>
    </location>
</feature>
<organism evidence="2 3">
    <name type="scientific">Rhipicephalus microplus</name>
    <name type="common">Cattle tick</name>
    <name type="synonym">Boophilus microplus</name>
    <dbReference type="NCBI Taxonomy" id="6941"/>
    <lineage>
        <taxon>Eukaryota</taxon>
        <taxon>Metazoa</taxon>
        <taxon>Ecdysozoa</taxon>
        <taxon>Arthropoda</taxon>
        <taxon>Chelicerata</taxon>
        <taxon>Arachnida</taxon>
        <taxon>Acari</taxon>
        <taxon>Parasitiformes</taxon>
        <taxon>Ixodida</taxon>
        <taxon>Ixodoidea</taxon>
        <taxon>Ixodidae</taxon>
        <taxon>Rhipicephalinae</taxon>
        <taxon>Rhipicephalus</taxon>
        <taxon>Boophilus</taxon>
    </lineage>
</organism>
<name>A0A9J6D309_RHIMP</name>
<feature type="compositionally biased region" description="Basic and acidic residues" evidence="1">
    <location>
        <begin position="76"/>
        <end position="89"/>
    </location>
</feature>
<proteinExistence type="predicted"/>
<gene>
    <name evidence="2" type="ORF">HPB51_000007</name>
</gene>
<dbReference type="Proteomes" id="UP000821866">
    <property type="component" value="Chromosome 9"/>
</dbReference>
<evidence type="ECO:0000256" key="1">
    <source>
        <dbReference type="SAM" id="MobiDB-lite"/>
    </source>
</evidence>